<evidence type="ECO:0000313" key="8">
    <source>
        <dbReference type="EnsemblPlants" id="Kaladp0053s0606.2.v1.1"/>
    </source>
</evidence>
<feature type="compositionally biased region" description="Polar residues" evidence="6">
    <location>
        <begin position="42"/>
        <end position="52"/>
    </location>
</feature>
<keyword evidence="9" id="KW-1185">Reference proteome</keyword>
<sequence>MDSRDASIQGRQPPQGRMMTNPFGFAQHLPNNPVMMAAPNSGMPNPNFSFNPMSAPKPFDAGLLGHHHHQQQNGSPAAAAAPSGSEQGKKKRGRPRKYSPDGIGLGLSSNSQAASFAAGGGSGAGVKNDLGDVNAEGSQEKKQRGRPPGSGKKQLDALGGPGGVGFTPHVIMISAGENIVSKMTEFSQEGPRTICILSANGTVSKVSLRQPASAAGIISHEGPFEIISLSGTFCCVNIDGSHNDEVKLTVSLASSDGRILGGGIAGELIAETAVQIVAGSFIPDRKKSNANAPVASPVPIPASRTSAFGGSGSAAHVPVASPIRIPASRMSAFAGSGPGTTHSPTQLDAASDSSDDSGGGGHSLNHTPGSYSNANHPMQGIQMYQPHMGWGSSGVGGMHHNR</sequence>
<keyword evidence="4 5" id="KW-0804">Transcription</keyword>
<protein>
    <recommendedName>
        <fullName evidence="5">AT-hook motif nuclear-localized protein</fullName>
    </recommendedName>
</protein>
<dbReference type="InterPro" id="IPR017956">
    <property type="entry name" value="AT_hook_DNA-bd_motif"/>
</dbReference>
<organism evidence="8 9">
    <name type="scientific">Kalanchoe fedtschenkoi</name>
    <name type="common">Lavender scallops</name>
    <name type="synonym">South American air plant</name>
    <dbReference type="NCBI Taxonomy" id="63787"/>
    <lineage>
        <taxon>Eukaryota</taxon>
        <taxon>Viridiplantae</taxon>
        <taxon>Streptophyta</taxon>
        <taxon>Embryophyta</taxon>
        <taxon>Tracheophyta</taxon>
        <taxon>Spermatophyta</taxon>
        <taxon>Magnoliopsida</taxon>
        <taxon>eudicotyledons</taxon>
        <taxon>Gunneridae</taxon>
        <taxon>Pentapetalae</taxon>
        <taxon>Saxifragales</taxon>
        <taxon>Crassulaceae</taxon>
        <taxon>Kalanchoe</taxon>
    </lineage>
</organism>
<accession>A0A7N0U5B8</accession>
<dbReference type="SMART" id="SM00384">
    <property type="entry name" value="AT_hook"/>
    <property type="match status" value="2"/>
</dbReference>
<dbReference type="Gramene" id="Kaladp0053s0606.1.v1.1">
    <property type="protein sequence ID" value="Kaladp0053s0606.1.v1.1"/>
    <property type="gene ID" value="Kaladp0053s0606.v1.1"/>
</dbReference>
<keyword evidence="5" id="KW-0539">Nucleus</keyword>
<dbReference type="PANTHER" id="PTHR31500">
    <property type="entry name" value="AT-HOOK MOTIF NUCLEAR-LOCALIZED PROTEIN 9"/>
    <property type="match status" value="1"/>
</dbReference>
<dbReference type="Pfam" id="PF03479">
    <property type="entry name" value="PCC"/>
    <property type="match status" value="1"/>
</dbReference>
<evidence type="ECO:0000256" key="4">
    <source>
        <dbReference type="ARBA" id="ARBA00023163"/>
    </source>
</evidence>
<dbReference type="InterPro" id="IPR005175">
    <property type="entry name" value="PPC_dom"/>
</dbReference>
<evidence type="ECO:0000256" key="5">
    <source>
        <dbReference type="RuleBase" id="RU367031"/>
    </source>
</evidence>
<dbReference type="OMA" id="YSTHTHH"/>
<feature type="compositionally biased region" description="Polar residues" evidence="6">
    <location>
        <begin position="364"/>
        <end position="376"/>
    </location>
</feature>
<evidence type="ECO:0000259" key="7">
    <source>
        <dbReference type="PROSITE" id="PS51742"/>
    </source>
</evidence>
<dbReference type="GO" id="GO:0003680">
    <property type="term" value="F:minor groove of adenine-thymine-rich DNA binding"/>
    <property type="evidence" value="ECO:0007669"/>
    <property type="project" value="UniProtKB-UniRule"/>
</dbReference>
<comment type="function">
    <text evidence="1 5">Transcription factor that specifically binds AT-rich DNA sequences related to the nuclear matrix attachment regions (MARs).</text>
</comment>
<feature type="compositionally biased region" description="Low complexity" evidence="6">
    <location>
        <begin position="71"/>
        <end position="85"/>
    </location>
</feature>
<dbReference type="PANTHER" id="PTHR31500:SF51">
    <property type="entry name" value="AT-HOOK MOTIF NUCLEAR-LOCALIZED PROTEIN 8"/>
    <property type="match status" value="1"/>
</dbReference>
<dbReference type="SUPFAM" id="SSF117856">
    <property type="entry name" value="AF0104/ALDC/Ptd012-like"/>
    <property type="match status" value="1"/>
</dbReference>
<dbReference type="EnsemblPlants" id="Kaladp0053s0606.1.v1.1">
    <property type="protein sequence ID" value="Kaladp0053s0606.1.v1.1"/>
    <property type="gene ID" value="Kaladp0053s0606.v1.1"/>
</dbReference>
<dbReference type="AlphaFoldDB" id="A0A7N0U5B8"/>
<comment type="subcellular location">
    <subcellularLocation>
        <location evidence="5">Nucleus</location>
    </subcellularLocation>
</comment>
<dbReference type="Proteomes" id="UP000594263">
    <property type="component" value="Unplaced"/>
</dbReference>
<name>A0A7N0U5B8_KALFE</name>
<evidence type="ECO:0000313" key="9">
    <source>
        <dbReference type="Proteomes" id="UP000594263"/>
    </source>
</evidence>
<keyword evidence="3 5" id="KW-0238">DNA-binding</keyword>
<feature type="region of interest" description="Disordered" evidence="6">
    <location>
        <begin position="127"/>
        <end position="160"/>
    </location>
</feature>
<reference evidence="8" key="1">
    <citation type="submission" date="2021-01" db="UniProtKB">
        <authorList>
            <consortium name="EnsemblPlants"/>
        </authorList>
    </citation>
    <scope>IDENTIFICATION</scope>
</reference>
<comment type="domain">
    <text evidence="5">The PPC domain mediates interactions between AHL proteins.</text>
</comment>
<evidence type="ECO:0000256" key="2">
    <source>
        <dbReference type="ARBA" id="ARBA00023015"/>
    </source>
</evidence>
<proteinExistence type="predicted"/>
<feature type="region of interest" description="Disordered" evidence="6">
    <location>
        <begin position="1"/>
        <end position="106"/>
    </location>
</feature>
<evidence type="ECO:0000256" key="6">
    <source>
        <dbReference type="SAM" id="MobiDB-lite"/>
    </source>
</evidence>
<dbReference type="CDD" id="cd11378">
    <property type="entry name" value="DUF296"/>
    <property type="match status" value="1"/>
</dbReference>
<dbReference type="Gene3D" id="3.30.1330.80">
    <property type="entry name" value="Hypothetical protein, similar to alpha- acetolactate decarboxylase, domain 2"/>
    <property type="match status" value="1"/>
</dbReference>
<dbReference type="EnsemblPlants" id="Kaladp0053s0606.2.v1.1">
    <property type="protein sequence ID" value="Kaladp0053s0606.2.v1.1"/>
    <property type="gene ID" value="Kaladp0053s0606.v1.1"/>
</dbReference>
<dbReference type="GO" id="GO:0005634">
    <property type="term" value="C:nucleus"/>
    <property type="evidence" value="ECO:0007669"/>
    <property type="project" value="UniProtKB-SubCell"/>
</dbReference>
<dbReference type="PROSITE" id="PS51742">
    <property type="entry name" value="PPC"/>
    <property type="match status" value="1"/>
</dbReference>
<evidence type="ECO:0000256" key="3">
    <source>
        <dbReference type="ARBA" id="ARBA00023125"/>
    </source>
</evidence>
<feature type="region of interest" description="Disordered" evidence="6">
    <location>
        <begin position="330"/>
        <end position="378"/>
    </location>
</feature>
<keyword evidence="2 5" id="KW-0805">Transcription regulation</keyword>
<dbReference type="Gramene" id="Kaladp0053s0606.2.v1.1">
    <property type="protein sequence ID" value="Kaladp0053s0606.2.v1.1"/>
    <property type="gene ID" value="Kaladp0053s0606.v1.1"/>
</dbReference>
<feature type="domain" description="PPC" evidence="7">
    <location>
        <begin position="162"/>
        <end position="302"/>
    </location>
</feature>
<dbReference type="InterPro" id="IPR039605">
    <property type="entry name" value="AHL"/>
</dbReference>
<evidence type="ECO:0000256" key="1">
    <source>
        <dbReference type="ARBA" id="ARBA00003687"/>
    </source>
</evidence>